<feature type="compositionally biased region" description="Polar residues" evidence="1">
    <location>
        <begin position="7"/>
        <end position="25"/>
    </location>
</feature>
<gene>
    <name evidence="2" type="ORF">K470DRAFT_254698</name>
</gene>
<dbReference type="EMBL" id="MU005959">
    <property type="protein sequence ID" value="KAF2863810.1"/>
    <property type="molecule type" value="Genomic_DNA"/>
</dbReference>
<protein>
    <recommendedName>
        <fullName evidence="4">Myb-like domain-containing protein</fullName>
    </recommendedName>
</protein>
<evidence type="ECO:0000256" key="1">
    <source>
        <dbReference type="SAM" id="MobiDB-lite"/>
    </source>
</evidence>
<organism evidence="2 3">
    <name type="scientific">Piedraia hortae CBS 480.64</name>
    <dbReference type="NCBI Taxonomy" id="1314780"/>
    <lineage>
        <taxon>Eukaryota</taxon>
        <taxon>Fungi</taxon>
        <taxon>Dikarya</taxon>
        <taxon>Ascomycota</taxon>
        <taxon>Pezizomycotina</taxon>
        <taxon>Dothideomycetes</taxon>
        <taxon>Dothideomycetidae</taxon>
        <taxon>Capnodiales</taxon>
        <taxon>Piedraiaceae</taxon>
        <taxon>Piedraia</taxon>
    </lineage>
</organism>
<keyword evidence="3" id="KW-1185">Reference proteome</keyword>
<evidence type="ECO:0000313" key="3">
    <source>
        <dbReference type="Proteomes" id="UP000799421"/>
    </source>
</evidence>
<name>A0A6A7C8P2_9PEZI</name>
<feature type="compositionally biased region" description="Basic and acidic residues" evidence="1">
    <location>
        <begin position="27"/>
        <end position="36"/>
    </location>
</feature>
<proteinExistence type="predicted"/>
<feature type="compositionally biased region" description="Basic and acidic residues" evidence="1">
    <location>
        <begin position="432"/>
        <end position="443"/>
    </location>
</feature>
<dbReference type="AlphaFoldDB" id="A0A6A7C8P2"/>
<feature type="region of interest" description="Disordered" evidence="1">
    <location>
        <begin position="423"/>
        <end position="478"/>
    </location>
</feature>
<dbReference type="Proteomes" id="UP000799421">
    <property type="component" value="Unassembled WGS sequence"/>
</dbReference>
<evidence type="ECO:0000313" key="2">
    <source>
        <dbReference type="EMBL" id="KAF2863810.1"/>
    </source>
</evidence>
<evidence type="ECO:0008006" key="4">
    <source>
        <dbReference type="Google" id="ProtNLM"/>
    </source>
</evidence>
<accession>A0A6A7C8P2</accession>
<reference evidence="2" key="1">
    <citation type="journal article" date="2020" name="Stud. Mycol.">
        <title>101 Dothideomycetes genomes: a test case for predicting lifestyles and emergence of pathogens.</title>
        <authorList>
            <person name="Haridas S."/>
            <person name="Albert R."/>
            <person name="Binder M."/>
            <person name="Bloem J."/>
            <person name="Labutti K."/>
            <person name="Salamov A."/>
            <person name="Andreopoulos B."/>
            <person name="Baker S."/>
            <person name="Barry K."/>
            <person name="Bills G."/>
            <person name="Bluhm B."/>
            <person name="Cannon C."/>
            <person name="Castanera R."/>
            <person name="Culley D."/>
            <person name="Daum C."/>
            <person name="Ezra D."/>
            <person name="Gonzalez J."/>
            <person name="Henrissat B."/>
            <person name="Kuo A."/>
            <person name="Liang C."/>
            <person name="Lipzen A."/>
            <person name="Lutzoni F."/>
            <person name="Magnuson J."/>
            <person name="Mondo S."/>
            <person name="Nolan M."/>
            <person name="Ohm R."/>
            <person name="Pangilinan J."/>
            <person name="Park H.-J."/>
            <person name="Ramirez L."/>
            <person name="Alfaro M."/>
            <person name="Sun H."/>
            <person name="Tritt A."/>
            <person name="Yoshinaga Y."/>
            <person name="Zwiers L.-H."/>
            <person name="Turgeon B."/>
            <person name="Goodwin S."/>
            <person name="Spatafora J."/>
            <person name="Crous P."/>
            <person name="Grigoriev I."/>
        </authorList>
    </citation>
    <scope>NUCLEOTIDE SEQUENCE</scope>
    <source>
        <strain evidence="2">CBS 480.64</strain>
    </source>
</reference>
<sequence>MAKKTDTAQLPSTNGPRQTRSQSRTVGEGEQREMGPHRPTLTGVDDAPELDADILLDVLPNLLTAADQLTDLLLSPHEQREAMLRDIHTPGSKLHKLCKSCATLLKVQKECLGSAPYIRPEHVVRALFGPQPPPNWASEPWSPNDIIYRINLAEMLRTLLLDITDPAAPTPENIRAFELLENNFPAAISGPTVDALAFIAIQTQLLLMRLQTLERTDGDAHNLLADVFLTQNNGNTAYKFPGVLDASSNSMLQEILRRLTMELGNWKHDPDGVLTSLRSYFPWIRFINYAIDFCTERKRQVDQNIAAAGGPHIIFERLADVHRGSLSKTNTAKSRVAQLKAREKRMAASQSGVMDPRLMAEGEVAQLTPTKVDQLLVFQENQMHGGRRRFADRQANATRIEFDDSPKPSQTYVPDHIEFDQTQNQGFLSDIPPRDNKRPHSPDANDPAYQEPSNPRSRRRADDRPQPRTQQIRTPWTPEEEATLLSLIGQKKDQPLSYAQLKRYDNANGAALSLRTPEDIRFKARNMKLTLLLGNVELPEGWNRVILDKKAILKLQEQGIPYEQRRIRRVGNAQPGDPHSAIGSEAGSVATGREVSMMRDGAMVRDPSTTGSTMEQDLRANLGRATLEGSMAGDAMGRDTTANRDGLVNGDARDLSQMLGRDRHMDVQHAEQANMVSRLRSAMQ</sequence>
<dbReference type="OrthoDB" id="5398572at2759"/>
<feature type="region of interest" description="Disordered" evidence="1">
    <location>
        <begin position="1"/>
        <end position="45"/>
    </location>
</feature>